<dbReference type="InterPro" id="IPR010982">
    <property type="entry name" value="Lambda_DNA-bd_dom_sf"/>
</dbReference>
<gene>
    <name evidence="2" type="ORF">CDV28_10714</name>
</gene>
<dbReference type="PROSITE" id="PS50943">
    <property type="entry name" value="HTH_CROC1"/>
    <property type="match status" value="1"/>
</dbReference>
<comment type="caution">
    <text evidence="2">The sequence shown here is derived from an EMBL/GenBank/DDBJ whole genome shotgun (WGS) entry which is preliminary data.</text>
</comment>
<accession>A0A521G2W8</accession>
<sequence>MNKTTTRTWDAVEYLDSPEMIREYLKVSFEEGDSEQLMMAIGQVAKAQGISEIAKKANLSRQNLYKALAQGSSPKFETVRKVVEALGCKLGIV</sequence>
<dbReference type="PANTHER" id="PTHR40275:SF1">
    <property type="entry name" value="SSL7038 PROTEIN"/>
    <property type="match status" value="1"/>
</dbReference>
<dbReference type="InterPro" id="IPR014057">
    <property type="entry name" value="HI1420"/>
</dbReference>
<evidence type="ECO:0000259" key="1">
    <source>
        <dbReference type="PROSITE" id="PS50943"/>
    </source>
</evidence>
<dbReference type="PANTHER" id="PTHR40275">
    <property type="entry name" value="SSL7038 PROTEIN"/>
    <property type="match status" value="1"/>
</dbReference>
<evidence type="ECO:0000313" key="3">
    <source>
        <dbReference type="Proteomes" id="UP000316238"/>
    </source>
</evidence>
<protein>
    <submittedName>
        <fullName evidence="2">Addiction module antidote protein</fullName>
    </submittedName>
</protein>
<dbReference type="CDD" id="cd00093">
    <property type="entry name" value="HTH_XRE"/>
    <property type="match status" value="1"/>
</dbReference>
<dbReference type="InterPro" id="IPR001387">
    <property type="entry name" value="Cro/C1-type_HTH"/>
</dbReference>
<dbReference type="Pfam" id="PF21716">
    <property type="entry name" value="dnstrm_HI1420"/>
    <property type="match status" value="1"/>
</dbReference>
<reference evidence="2" key="1">
    <citation type="submission" date="2017-07" db="EMBL/GenBank/DDBJ databases">
        <title>The cable genome - Insights into the physiology and evolution of filamentous bacteria capable of sulfide oxidation via long distance electron transfer.</title>
        <authorList>
            <person name="Thorup C."/>
            <person name="Bjerg J.T."/>
            <person name="Schreiber L."/>
            <person name="Nielsen L.P."/>
            <person name="Kjeldsen K.U."/>
            <person name="Boesen T."/>
            <person name="Boggild A."/>
            <person name="Meysman F."/>
            <person name="Geelhoed J."/>
            <person name="Schramm A."/>
        </authorList>
    </citation>
    <scope>NUCLEOTIDE SEQUENCE [LARGE SCALE GENOMIC DNA]</scope>
    <source>
        <strain evidence="2">GS</strain>
    </source>
</reference>
<dbReference type="NCBIfam" id="TIGR02684">
    <property type="entry name" value="dnstrm_HI1420"/>
    <property type="match status" value="1"/>
</dbReference>
<name>A0A521G2W8_9BACT</name>
<proteinExistence type="predicted"/>
<feature type="domain" description="HTH cro/C1-type" evidence="1">
    <location>
        <begin position="51"/>
        <end position="93"/>
    </location>
</feature>
<dbReference type="EMBL" id="NQJD01000007">
    <property type="protein sequence ID" value="TAA75367.1"/>
    <property type="molecule type" value="Genomic_DNA"/>
</dbReference>
<dbReference type="Proteomes" id="UP000316238">
    <property type="component" value="Unassembled WGS sequence"/>
</dbReference>
<dbReference type="SUPFAM" id="SSF47413">
    <property type="entry name" value="lambda repressor-like DNA-binding domains"/>
    <property type="match status" value="1"/>
</dbReference>
<evidence type="ECO:0000313" key="2">
    <source>
        <dbReference type="EMBL" id="TAA75367.1"/>
    </source>
</evidence>
<dbReference type="AlphaFoldDB" id="A0A521G2W8"/>
<keyword evidence="3" id="KW-1185">Reference proteome</keyword>
<organism evidence="2 3">
    <name type="scientific">Candidatus Electronema aureum</name>
    <dbReference type="NCBI Taxonomy" id="2005002"/>
    <lineage>
        <taxon>Bacteria</taxon>
        <taxon>Pseudomonadati</taxon>
        <taxon>Thermodesulfobacteriota</taxon>
        <taxon>Desulfobulbia</taxon>
        <taxon>Desulfobulbales</taxon>
        <taxon>Desulfobulbaceae</taxon>
        <taxon>Candidatus Electronema</taxon>
    </lineage>
</organism>
<dbReference type="GO" id="GO:0003677">
    <property type="term" value="F:DNA binding"/>
    <property type="evidence" value="ECO:0007669"/>
    <property type="project" value="InterPro"/>
</dbReference>